<dbReference type="eggNOG" id="ENOG502S791">
    <property type="taxonomic scope" value="Eukaryota"/>
</dbReference>
<dbReference type="VEuPathDB" id="FungiDB:ACLA_065800"/>
<dbReference type="EMBL" id="DS027053">
    <property type="protein sequence ID" value="EAW10946.1"/>
    <property type="molecule type" value="Genomic_DNA"/>
</dbReference>
<dbReference type="Gene3D" id="3.10.450.50">
    <property type="match status" value="1"/>
</dbReference>
<dbReference type="AlphaFoldDB" id="A1CG66"/>
<dbReference type="Pfam" id="PF13577">
    <property type="entry name" value="SnoaL_4"/>
    <property type="match status" value="1"/>
</dbReference>
<dbReference type="CDD" id="cd00531">
    <property type="entry name" value="NTF2_like"/>
    <property type="match status" value="1"/>
</dbReference>
<reference evidence="2 3" key="1">
    <citation type="journal article" date="2008" name="PLoS Genet.">
        <title>Genomic islands in the pathogenic filamentous fungus Aspergillus fumigatus.</title>
        <authorList>
            <person name="Fedorova N.D."/>
            <person name="Khaldi N."/>
            <person name="Joardar V.S."/>
            <person name="Maiti R."/>
            <person name="Amedeo P."/>
            <person name="Anderson M.J."/>
            <person name="Crabtree J."/>
            <person name="Silva J.C."/>
            <person name="Badger J.H."/>
            <person name="Albarraq A."/>
            <person name="Angiuoli S."/>
            <person name="Bussey H."/>
            <person name="Bowyer P."/>
            <person name="Cotty P.J."/>
            <person name="Dyer P.S."/>
            <person name="Egan A."/>
            <person name="Galens K."/>
            <person name="Fraser-Liggett C.M."/>
            <person name="Haas B.J."/>
            <person name="Inman J.M."/>
            <person name="Kent R."/>
            <person name="Lemieux S."/>
            <person name="Malavazi I."/>
            <person name="Orvis J."/>
            <person name="Roemer T."/>
            <person name="Ronning C.M."/>
            <person name="Sundaram J.P."/>
            <person name="Sutton G."/>
            <person name="Turner G."/>
            <person name="Venter J.C."/>
            <person name="White O.R."/>
            <person name="Whitty B.R."/>
            <person name="Youngman P."/>
            <person name="Wolfe K.H."/>
            <person name="Goldman G.H."/>
            <person name="Wortman J.R."/>
            <person name="Jiang B."/>
            <person name="Denning D.W."/>
            <person name="Nierman W.C."/>
        </authorList>
    </citation>
    <scope>NUCLEOTIDE SEQUENCE [LARGE SCALE GENOMIC DNA]</scope>
    <source>
        <strain evidence="3">ATCC 1007 / CBS 513.65 / DSM 816 / NCTC 3887 / NRRL 1</strain>
    </source>
</reference>
<dbReference type="RefSeq" id="XP_001272372.1">
    <property type="nucleotide sequence ID" value="XM_001272371.1"/>
</dbReference>
<sequence>MTSIPSLPTTLAPALSGREAITDALYRFVLGLDNNDPNLFDSAFTPTATFAVNGKVSEGLPAIHADCFDLVGHLDTSHLITNVRVHIAESGGTAAATASVLAQHFLGGQGLEPAQPRLLAGAQYYAELVKEEASGLWKIAAFQMKASWAEGDWGVIHKQ</sequence>
<dbReference type="GeneID" id="4704608"/>
<dbReference type="SUPFAM" id="SSF54427">
    <property type="entry name" value="NTF2-like"/>
    <property type="match status" value="1"/>
</dbReference>
<evidence type="ECO:0000313" key="3">
    <source>
        <dbReference type="Proteomes" id="UP000006701"/>
    </source>
</evidence>
<evidence type="ECO:0000259" key="1">
    <source>
        <dbReference type="Pfam" id="PF13577"/>
    </source>
</evidence>
<dbReference type="OrthoDB" id="2148716at2759"/>
<dbReference type="OMA" id="AIHTDCF"/>
<dbReference type="HOGENOM" id="CLU_106738_1_0_1"/>
<gene>
    <name evidence="2" type="ORF">ACLA_065800</name>
</gene>
<keyword evidence="3" id="KW-1185">Reference proteome</keyword>
<dbReference type="InterPro" id="IPR037401">
    <property type="entry name" value="SnoaL-like"/>
</dbReference>
<feature type="domain" description="SnoaL-like" evidence="1">
    <location>
        <begin position="15"/>
        <end position="141"/>
    </location>
</feature>
<evidence type="ECO:0000313" key="2">
    <source>
        <dbReference type="EMBL" id="EAW10946.1"/>
    </source>
</evidence>
<proteinExistence type="predicted"/>
<dbReference type="KEGG" id="act:ACLA_065800"/>
<name>A1CG66_ASPCL</name>
<dbReference type="InterPro" id="IPR032710">
    <property type="entry name" value="NTF2-like_dom_sf"/>
</dbReference>
<dbReference type="STRING" id="344612.A1CG66"/>
<protein>
    <recommendedName>
        <fullName evidence="1">SnoaL-like domain-containing protein</fullName>
    </recommendedName>
</protein>
<accession>A1CG66</accession>
<dbReference type="Proteomes" id="UP000006701">
    <property type="component" value="Unassembled WGS sequence"/>
</dbReference>
<organism evidence="2 3">
    <name type="scientific">Aspergillus clavatus (strain ATCC 1007 / CBS 513.65 / DSM 816 / NCTC 3887 / NRRL 1 / QM 1276 / 107)</name>
    <dbReference type="NCBI Taxonomy" id="344612"/>
    <lineage>
        <taxon>Eukaryota</taxon>
        <taxon>Fungi</taxon>
        <taxon>Dikarya</taxon>
        <taxon>Ascomycota</taxon>
        <taxon>Pezizomycotina</taxon>
        <taxon>Eurotiomycetes</taxon>
        <taxon>Eurotiomycetidae</taxon>
        <taxon>Eurotiales</taxon>
        <taxon>Aspergillaceae</taxon>
        <taxon>Aspergillus</taxon>
        <taxon>Aspergillus subgen. Fumigati</taxon>
    </lineage>
</organism>